<dbReference type="Gene3D" id="1.10.287.130">
    <property type="match status" value="1"/>
</dbReference>
<keyword evidence="10" id="KW-1133">Transmembrane helix</keyword>
<dbReference type="InterPro" id="IPR036890">
    <property type="entry name" value="HATPase_C_sf"/>
</dbReference>
<dbReference type="InterPro" id="IPR003594">
    <property type="entry name" value="HATPase_dom"/>
</dbReference>
<keyword evidence="4" id="KW-0597">Phosphoprotein</keyword>
<feature type="transmembrane region" description="Helical" evidence="10">
    <location>
        <begin position="12"/>
        <end position="30"/>
    </location>
</feature>
<feature type="domain" description="HAMP" evidence="12">
    <location>
        <begin position="192"/>
        <end position="244"/>
    </location>
</feature>
<name>A0A7U4DP34_DESPD</name>
<keyword evidence="10" id="KW-0812">Transmembrane</keyword>
<dbReference type="SMART" id="SM00304">
    <property type="entry name" value="HAMP"/>
    <property type="match status" value="1"/>
</dbReference>
<dbReference type="PROSITE" id="PS50885">
    <property type="entry name" value="HAMP"/>
    <property type="match status" value="1"/>
</dbReference>
<dbReference type="InterPro" id="IPR003661">
    <property type="entry name" value="HisK_dim/P_dom"/>
</dbReference>
<evidence type="ECO:0000256" key="7">
    <source>
        <dbReference type="ARBA" id="ARBA00022777"/>
    </source>
</evidence>
<dbReference type="AlphaFoldDB" id="A0A7U4DP34"/>
<dbReference type="EC" id="2.7.13.3" evidence="3"/>
<dbReference type="InterPro" id="IPR004358">
    <property type="entry name" value="Sig_transdc_His_kin-like_C"/>
</dbReference>
<keyword evidence="7 13" id="KW-0418">Kinase</keyword>
<evidence type="ECO:0000256" key="1">
    <source>
        <dbReference type="ARBA" id="ARBA00000085"/>
    </source>
</evidence>
<dbReference type="Gene3D" id="3.30.565.10">
    <property type="entry name" value="Histidine kinase-like ATPase, C-terminal domain"/>
    <property type="match status" value="1"/>
</dbReference>
<evidence type="ECO:0000256" key="4">
    <source>
        <dbReference type="ARBA" id="ARBA00022553"/>
    </source>
</evidence>
<dbReference type="InterPro" id="IPR003660">
    <property type="entry name" value="HAMP_dom"/>
</dbReference>
<dbReference type="Pfam" id="PF02518">
    <property type="entry name" value="HATPase_c"/>
    <property type="match status" value="1"/>
</dbReference>
<feature type="transmembrane region" description="Helical" evidence="10">
    <location>
        <begin position="172"/>
        <end position="195"/>
    </location>
</feature>
<evidence type="ECO:0000256" key="8">
    <source>
        <dbReference type="ARBA" id="ARBA00022840"/>
    </source>
</evidence>
<keyword evidence="8" id="KW-0067">ATP-binding</keyword>
<sequence length="481" mass="53689">MQKPLAFGLSQKILAVLVFYIGAIMMMAYVSHDDLVATEKKIGVLELSYEIQNNVLEARRHEKNYFLYGNKESLNENLRMMHSTIETCQKIINTDKGFFINPKLHHLINEINLYIQNITSLIKSQDQANISHNETSNTIRQQGKILSELSEHIVTFEKNQIHLMVITLRNQLISWSSVAIFIGIMLSLLIVYLIFKPLSVIKKATEAIAQGKFRKIEVINTRDEIQQVMETFNIMVSELERRQDQLIQAEKLSSLGTLTAGVAHQLNNPLNNISTSCQIAVDEFDSGDVPLLKRMLTNIDQETLRARDVVKSLLEFSRAQDFCLREIQLAEVVSKAVLLAKSQVPPQIAMTIDIPRDLVFSIDVQRMQEVFINLIINAAQAIEGEGRISIEAALDAAADEVVIEVSDTGAGISEENQARVFDPFFTTKEAGQGTGLGLSVVYGIIQKHQGTITVQSTPGQGTSFVIRLPFPGPKDSLLPTA</sequence>
<dbReference type="GO" id="GO:0005524">
    <property type="term" value="F:ATP binding"/>
    <property type="evidence" value="ECO:0007669"/>
    <property type="project" value="UniProtKB-KW"/>
</dbReference>
<keyword evidence="6" id="KW-0547">Nucleotide-binding</keyword>
<dbReference type="Proteomes" id="UP000006365">
    <property type="component" value="Chromosome"/>
</dbReference>
<comment type="catalytic activity">
    <reaction evidence="1">
        <text>ATP + protein L-histidine = ADP + protein N-phospho-L-histidine.</text>
        <dbReference type="EC" id="2.7.13.3"/>
    </reaction>
</comment>
<keyword evidence="10" id="KW-0472">Membrane</keyword>
<evidence type="ECO:0000256" key="3">
    <source>
        <dbReference type="ARBA" id="ARBA00012438"/>
    </source>
</evidence>
<dbReference type="Pfam" id="PF00672">
    <property type="entry name" value="HAMP"/>
    <property type="match status" value="1"/>
</dbReference>
<evidence type="ECO:0000259" key="11">
    <source>
        <dbReference type="PROSITE" id="PS50109"/>
    </source>
</evidence>
<dbReference type="SUPFAM" id="SSF47384">
    <property type="entry name" value="Homodimeric domain of signal transducing histidine kinase"/>
    <property type="match status" value="1"/>
</dbReference>
<dbReference type="RefSeq" id="WP_015724175.1">
    <property type="nucleotide sequence ID" value="NC_014972.1"/>
</dbReference>
<dbReference type="SUPFAM" id="SSF158472">
    <property type="entry name" value="HAMP domain-like"/>
    <property type="match status" value="1"/>
</dbReference>
<dbReference type="GO" id="GO:0000155">
    <property type="term" value="F:phosphorelay sensor kinase activity"/>
    <property type="evidence" value="ECO:0007669"/>
    <property type="project" value="InterPro"/>
</dbReference>
<evidence type="ECO:0000256" key="5">
    <source>
        <dbReference type="ARBA" id="ARBA00022679"/>
    </source>
</evidence>
<gene>
    <name evidence="13" type="ordered locus">Despr_1479</name>
</gene>
<comment type="subcellular location">
    <subcellularLocation>
        <location evidence="2">Membrane</location>
    </subcellularLocation>
</comment>
<dbReference type="SMART" id="SM00387">
    <property type="entry name" value="HATPase_c"/>
    <property type="match status" value="1"/>
</dbReference>
<dbReference type="PROSITE" id="PS50109">
    <property type="entry name" value="HIS_KIN"/>
    <property type="match status" value="1"/>
</dbReference>
<dbReference type="SUPFAM" id="SSF55874">
    <property type="entry name" value="ATPase domain of HSP90 chaperone/DNA topoisomerase II/histidine kinase"/>
    <property type="match status" value="1"/>
</dbReference>
<dbReference type="CDD" id="cd00082">
    <property type="entry name" value="HisKA"/>
    <property type="match status" value="1"/>
</dbReference>
<evidence type="ECO:0000256" key="6">
    <source>
        <dbReference type="ARBA" id="ARBA00022741"/>
    </source>
</evidence>
<evidence type="ECO:0000256" key="10">
    <source>
        <dbReference type="SAM" id="Phobius"/>
    </source>
</evidence>
<dbReference type="PANTHER" id="PTHR43065:SF46">
    <property type="entry name" value="C4-DICARBOXYLATE TRANSPORT SENSOR PROTEIN DCTB"/>
    <property type="match status" value="1"/>
</dbReference>
<keyword evidence="5" id="KW-0808">Transferase</keyword>
<dbReference type="InterPro" id="IPR005467">
    <property type="entry name" value="His_kinase_dom"/>
</dbReference>
<evidence type="ECO:0000256" key="2">
    <source>
        <dbReference type="ARBA" id="ARBA00004370"/>
    </source>
</evidence>
<dbReference type="CDD" id="cd06225">
    <property type="entry name" value="HAMP"/>
    <property type="match status" value="1"/>
</dbReference>
<dbReference type="SMART" id="SM00388">
    <property type="entry name" value="HisKA"/>
    <property type="match status" value="1"/>
</dbReference>
<dbReference type="PRINTS" id="PR00344">
    <property type="entry name" value="BCTRLSENSOR"/>
</dbReference>
<evidence type="ECO:0000256" key="9">
    <source>
        <dbReference type="ARBA" id="ARBA00023012"/>
    </source>
</evidence>
<dbReference type="KEGG" id="dpr:Despr_1479"/>
<dbReference type="InterPro" id="IPR036097">
    <property type="entry name" value="HisK_dim/P_sf"/>
</dbReference>
<evidence type="ECO:0000313" key="14">
    <source>
        <dbReference type="Proteomes" id="UP000006365"/>
    </source>
</evidence>
<evidence type="ECO:0000313" key="13">
    <source>
        <dbReference type="EMBL" id="ADW17634.1"/>
    </source>
</evidence>
<dbReference type="EMBL" id="CP002364">
    <property type="protein sequence ID" value="ADW17634.1"/>
    <property type="molecule type" value="Genomic_DNA"/>
</dbReference>
<proteinExistence type="predicted"/>
<dbReference type="PANTHER" id="PTHR43065">
    <property type="entry name" value="SENSOR HISTIDINE KINASE"/>
    <property type="match status" value="1"/>
</dbReference>
<dbReference type="Pfam" id="PF00512">
    <property type="entry name" value="HisKA"/>
    <property type="match status" value="1"/>
</dbReference>
<feature type="domain" description="Histidine kinase" evidence="11">
    <location>
        <begin position="261"/>
        <end position="472"/>
    </location>
</feature>
<accession>A0A7U4DP34</accession>
<dbReference type="GO" id="GO:0016020">
    <property type="term" value="C:membrane"/>
    <property type="evidence" value="ECO:0007669"/>
    <property type="project" value="UniProtKB-SubCell"/>
</dbReference>
<reference evidence="13 14" key="1">
    <citation type="journal article" date="2011" name="Stand. Genomic Sci.">
        <title>Complete genome sequence of Desulfobulbus propionicus type strain (1pr3).</title>
        <authorList>
            <person name="Pagani I."/>
            <person name="Lapidus A."/>
            <person name="Nolan M."/>
            <person name="Lucas S."/>
            <person name="Hammon N."/>
            <person name="Deshpande S."/>
            <person name="Cheng J.F."/>
            <person name="Chertkov O."/>
            <person name="Davenport K."/>
            <person name="Tapia R."/>
            <person name="Han C."/>
            <person name="Goodwin L."/>
            <person name="Pitluck S."/>
            <person name="Liolios K."/>
            <person name="Mavromatis K."/>
            <person name="Ivanova N."/>
            <person name="Mikhailova N."/>
            <person name="Pati A."/>
            <person name="Chen A."/>
            <person name="Palaniappan K."/>
            <person name="Land M."/>
            <person name="Hauser L."/>
            <person name="Chang Y.J."/>
            <person name="Jeffries C.D."/>
            <person name="Detter J.C."/>
            <person name="Brambilla E."/>
            <person name="Kannan K.P."/>
            <person name="Djao O.D."/>
            <person name="Rohde M."/>
            <person name="Pukall R."/>
            <person name="Spring S."/>
            <person name="Goker M."/>
            <person name="Sikorski J."/>
            <person name="Woyke T."/>
            <person name="Bristow J."/>
            <person name="Eisen J.A."/>
            <person name="Markowitz V."/>
            <person name="Hugenholtz P."/>
            <person name="Kyrpides N.C."/>
            <person name="Klenk H.P."/>
        </authorList>
    </citation>
    <scope>NUCLEOTIDE SEQUENCE [LARGE SCALE GENOMIC DNA]</scope>
    <source>
        <strain evidence="14">ATCC 33891 / DSM 2032 / 1pr3</strain>
    </source>
</reference>
<organism evidence="13 14">
    <name type="scientific">Desulfobulbus propionicus (strain ATCC 33891 / DSM 2032 / VKM B-1956 / 1pr3)</name>
    <dbReference type="NCBI Taxonomy" id="577650"/>
    <lineage>
        <taxon>Bacteria</taxon>
        <taxon>Pseudomonadati</taxon>
        <taxon>Thermodesulfobacteriota</taxon>
        <taxon>Desulfobulbia</taxon>
        <taxon>Desulfobulbales</taxon>
        <taxon>Desulfobulbaceae</taxon>
        <taxon>Desulfobulbus</taxon>
    </lineage>
</organism>
<keyword evidence="14" id="KW-1185">Reference proteome</keyword>
<evidence type="ECO:0000259" key="12">
    <source>
        <dbReference type="PROSITE" id="PS50885"/>
    </source>
</evidence>
<dbReference type="Gene3D" id="6.10.340.10">
    <property type="match status" value="1"/>
</dbReference>
<keyword evidence="9" id="KW-0902">Two-component regulatory system</keyword>
<protein>
    <recommendedName>
        <fullName evidence="3">histidine kinase</fullName>
        <ecNumber evidence="3">2.7.13.3</ecNumber>
    </recommendedName>
</protein>